<evidence type="ECO:0000313" key="2">
    <source>
        <dbReference type="Proteomes" id="UP000010471"/>
    </source>
</evidence>
<keyword evidence="2" id="KW-1185">Reference proteome</keyword>
<dbReference type="KEGG" id="mic:Mic7113_6162"/>
<organism evidence="1 2">
    <name type="scientific">Allocoleopsis franciscana PCC 7113</name>
    <dbReference type="NCBI Taxonomy" id="1173027"/>
    <lineage>
        <taxon>Bacteria</taxon>
        <taxon>Bacillati</taxon>
        <taxon>Cyanobacteriota</taxon>
        <taxon>Cyanophyceae</taxon>
        <taxon>Coleofasciculales</taxon>
        <taxon>Coleofasciculaceae</taxon>
        <taxon>Allocoleopsis</taxon>
        <taxon>Allocoleopsis franciscana</taxon>
    </lineage>
</organism>
<sequence>MNFDNNHQQCLDKLIWVTERLKVEAPFKQLSKIAKLIVQTMDSPWRYFHSTAHIFEVGGDGDAIEVLAALFHDIVYVQVDKSINFNLTYYLAPFIEEEREKLFIREQNELPEDAIFEMVAMIFGFVPGQALSPFGGQNEFLSTLVAAKVLESFLSPTLIVQVAACIEATIPFRSKTESGFSPSELLHQRLKLTNHQFNLQLTDEDVIQAVKRSVRLANRDVGNFAEPSSAVFLTNTWSILPEINHNLRKSGSYTVRDYREAMQKMLGFLKCLQPELVFHQFQGEPEDSTYYELVERTRKNIEVAQLYLESKLVAIAMIEALSLRFGSDVSLSMMIGELPDSEFSVGRLKDSFPHLPSPYQPTLAVEREVLDLLEIGRWKNSNYDIRNSPVTTFVVKYIGFNEIRRLRERSQAFFQGTISSEDYLASCNSELARIITNGVIKLLENRQATLMSGNSYLLVPSNA</sequence>
<dbReference type="PATRIC" id="fig|1173027.3.peg.6818"/>
<evidence type="ECO:0000313" key="1">
    <source>
        <dbReference type="EMBL" id="AFZ21754.1"/>
    </source>
</evidence>
<dbReference type="OrthoDB" id="5484018at2"/>
<gene>
    <name evidence="1" type="ORF">Mic7113_6162</name>
</gene>
<name>K9WPP4_9CYAN</name>
<proteinExistence type="predicted"/>
<protein>
    <submittedName>
        <fullName evidence="1">Uncharacterized protein</fullName>
    </submittedName>
</protein>
<dbReference type="AlphaFoldDB" id="K9WPP4"/>
<dbReference type="EMBL" id="CP003630">
    <property type="protein sequence ID" value="AFZ21754.1"/>
    <property type="molecule type" value="Genomic_DNA"/>
</dbReference>
<dbReference type="Proteomes" id="UP000010471">
    <property type="component" value="Chromosome"/>
</dbReference>
<dbReference type="eggNOG" id="ENOG502Z7JN">
    <property type="taxonomic scope" value="Bacteria"/>
</dbReference>
<dbReference type="HOGENOM" id="CLU_590279_0_0_3"/>
<accession>K9WPP4</accession>
<dbReference type="RefSeq" id="WP_015185883.1">
    <property type="nucleotide sequence ID" value="NC_019738.1"/>
</dbReference>
<dbReference type="STRING" id="1173027.Mic7113_6162"/>
<reference evidence="1 2" key="1">
    <citation type="submission" date="2012-06" db="EMBL/GenBank/DDBJ databases">
        <title>Finished chromosome of genome of Microcoleus sp. PCC 7113.</title>
        <authorList>
            <consortium name="US DOE Joint Genome Institute"/>
            <person name="Gugger M."/>
            <person name="Coursin T."/>
            <person name="Rippka R."/>
            <person name="Tandeau De Marsac N."/>
            <person name="Huntemann M."/>
            <person name="Wei C.-L."/>
            <person name="Han J."/>
            <person name="Detter J.C."/>
            <person name="Han C."/>
            <person name="Tapia R."/>
            <person name="Chen A."/>
            <person name="Kyrpides N."/>
            <person name="Mavromatis K."/>
            <person name="Markowitz V."/>
            <person name="Szeto E."/>
            <person name="Ivanova N."/>
            <person name="Pagani I."/>
            <person name="Pati A."/>
            <person name="Goodwin L."/>
            <person name="Nordberg H.P."/>
            <person name="Cantor M.N."/>
            <person name="Hua S.X."/>
            <person name="Woyke T."/>
            <person name="Kerfeld C.A."/>
        </authorList>
    </citation>
    <scope>NUCLEOTIDE SEQUENCE [LARGE SCALE GENOMIC DNA]</scope>
    <source>
        <strain evidence="1 2">PCC 7113</strain>
    </source>
</reference>